<dbReference type="PANTHER" id="PTHR24023:SF1112">
    <property type="entry name" value="COL_CUTICLE_N DOMAIN-CONTAINING PROTEIN-RELATED"/>
    <property type="match status" value="1"/>
</dbReference>
<dbReference type="Proteomes" id="UP000694560">
    <property type="component" value="Unplaced"/>
</dbReference>
<dbReference type="Ensembl" id="ENSMCST00000017904.1">
    <property type="protein sequence ID" value="ENSMCSP00000017464.1"/>
    <property type="gene ID" value="ENSMCSG00000012265.1"/>
</dbReference>
<dbReference type="Pfam" id="PF01391">
    <property type="entry name" value="Collagen"/>
    <property type="match status" value="1"/>
</dbReference>
<evidence type="ECO:0000256" key="1">
    <source>
        <dbReference type="SAM" id="MobiDB-lite"/>
    </source>
</evidence>
<proteinExistence type="predicted"/>
<dbReference type="GO" id="GO:0005615">
    <property type="term" value="C:extracellular space"/>
    <property type="evidence" value="ECO:0007669"/>
    <property type="project" value="TreeGrafter"/>
</dbReference>
<feature type="region of interest" description="Disordered" evidence="1">
    <location>
        <begin position="110"/>
        <end position="136"/>
    </location>
</feature>
<accession>A0A8C5U6L7</accession>
<reference evidence="2" key="2">
    <citation type="submission" date="2025-09" db="UniProtKB">
        <authorList>
            <consortium name="Ensembl"/>
        </authorList>
    </citation>
    <scope>IDENTIFICATION</scope>
</reference>
<name>A0A8C5U6L7_9PASS</name>
<evidence type="ECO:0000313" key="3">
    <source>
        <dbReference type="Proteomes" id="UP000694560"/>
    </source>
</evidence>
<sequence>EDCLHFSLCCRVTQAWLFLESQEEWVCFSDRCAVLYCPVLFLGGRGLQGSKGNPGPPGLSVPGIYGRPGEPGLIGLQGNMGLPGPKGQSGRPGISGAPGFPGLPGLSTPSVKGSKGVRGADGIPGPRGPAGDIGPPGPKVSDRSIACFLLIPSFRSTGFFFFKFLVCNFLGCSVLQNNKNNDEIISNMLKSRANNCSCSIFCEHNAFNILNKNKMYFIVWRCCSCSLLMFSDFQGIEGRSGYPGARGEPGFLGFPGVKGIRIFFVYSCVSVIHMLSYNSISV</sequence>
<dbReference type="AlphaFoldDB" id="A0A8C5U6L7"/>
<organism evidence="2 3">
    <name type="scientific">Malurus cyaneus samueli</name>
    <dbReference type="NCBI Taxonomy" id="2593467"/>
    <lineage>
        <taxon>Eukaryota</taxon>
        <taxon>Metazoa</taxon>
        <taxon>Chordata</taxon>
        <taxon>Craniata</taxon>
        <taxon>Vertebrata</taxon>
        <taxon>Euteleostomi</taxon>
        <taxon>Archelosauria</taxon>
        <taxon>Archosauria</taxon>
        <taxon>Dinosauria</taxon>
        <taxon>Saurischia</taxon>
        <taxon>Theropoda</taxon>
        <taxon>Coelurosauria</taxon>
        <taxon>Aves</taxon>
        <taxon>Neognathae</taxon>
        <taxon>Neoaves</taxon>
        <taxon>Telluraves</taxon>
        <taxon>Australaves</taxon>
        <taxon>Passeriformes</taxon>
        <taxon>Meliphagoidea</taxon>
        <taxon>Maluridae</taxon>
        <taxon>Malurus</taxon>
    </lineage>
</organism>
<dbReference type="GO" id="GO:0031012">
    <property type="term" value="C:extracellular matrix"/>
    <property type="evidence" value="ECO:0007669"/>
    <property type="project" value="TreeGrafter"/>
</dbReference>
<dbReference type="GO" id="GO:0030198">
    <property type="term" value="P:extracellular matrix organization"/>
    <property type="evidence" value="ECO:0007669"/>
    <property type="project" value="TreeGrafter"/>
</dbReference>
<keyword evidence="3" id="KW-1185">Reference proteome</keyword>
<dbReference type="GO" id="GO:0030020">
    <property type="term" value="F:extracellular matrix structural constituent conferring tensile strength"/>
    <property type="evidence" value="ECO:0007669"/>
    <property type="project" value="TreeGrafter"/>
</dbReference>
<protein>
    <submittedName>
        <fullName evidence="2">Uncharacterized protein</fullName>
    </submittedName>
</protein>
<reference evidence="2" key="1">
    <citation type="submission" date="2025-08" db="UniProtKB">
        <authorList>
            <consortium name="Ensembl"/>
        </authorList>
    </citation>
    <scope>IDENTIFICATION</scope>
</reference>
<dbReference type="InterPro" id="IPR008160">
    <property type="entry name" value="Collagen"/>
</dbReference>
<dbReference type="OrthoDB" id="10071882at2759"/>
<evidence type="ECO:0000313" key="2">
    <source>
        <dbReference type="Ensembl" id="ENSMCSP00000017464.1"/>
    </source>
</evidence>
<dbReference type="PANTHER" id="PTHR24023">
    <property type="entry name" value="COLLAGEN ALPHA"/>
    <property type="match status" value="1"/>
</dbReference>
<dbReference type="InterPro" id="IPR050149">
    <property type="entry name" value="Collagen_superfamily"/>
</dbReference>